<dbReference type="KEGG" id="ero:EROM_060800"/>
<dbReference type="RefSeq" id="XP_009264670.1">
    <property type="nucleotide sequence ID" value="XM_009266395.1"/>
</dbReference>
<dbReference type="EMBL" id="CP003523">
    <property type="protein sequence ID" value="AFN83173.1"/>
    <property type="molecule type" value="Genomic_DNA"/>
</dbReference>
<keyword evidence="1" id="KW-0175">Coiled coil</keyword>
<dbReference type="InterPro" id="IPR008984">
    <property type="entry name" value="SMAD_FHA_dom_sf"/>
</dbReference>
<feature type="compositionally biased region" description="Basic residues" evidence="2">
    <location>
        <begin position="364"/>
        <end position="374"/>
    </location>
</feature>
<evidence type="ECO:0000256" key="1">
    <source>
        <dbReference type="SAM" id="Coils"/>
    </source>
</evidence>
<name>I6ZIZ8_ENCRO</name>
<proteinExistence type="predicted"/>
<keyword evidence="4" id="KW-1185">Reference proteome</keyword>
<dbReference type="SUPFAM" id="SSF49879">
    <property type="entry name" value="SMAD/FHA domain"/>
    <property type="match status" value="1"/>
</dbReference>
<dbReference type="HOGENOM" id="CLU_042823_0_0_1"/>
<organism evidence="3 4">
    <name type="scientific">Encephalitozoon romaleae (strain SJ-2008)</name>
    <name type="common">Microsporidian parasite</name>
    <dbReference type="NCBI Taxonomy" id="1178016"/>
    <lineage>
        <taxon>Eukaryota</taxon>
        <taxon>Fungi</taxon>
        <taxon>Fungi incertae sedis</taxon>
        <taxon>Microsporidia</taxon>
        <taxon>Unikaryonidae</taxon>
        <taxon>Encephalitozoon</taxon>
    </lineage>
</organism>
<dbReference type="VEuPathDB" id="MicrosporidiaDB:EROM_060800"/>
<dbReference type="Gene3D" id="2.60.200.20">
    <property type="match status" value="1"/>
</dbReference>
<dbReference type="GeneID" id="20521476"/>
<feature type="compositionally biased region" description="Basic and acidic residues" evidence="2">
    <location>
        <begin position="320"/>
        <end position="340"/>
    </location>
</feature>
<reference evidence="3 4" key="1">
    <citation type="journal article" date="2012" name="Proc. Natl. Acad. Sci. U.S.A.">
        <title>Gain and loss of multiple functionally related, horizontally transferred genes in the reduced genomes of two microsporidian parasites.</title>
        <authorList>
            <person name="Pombert J.-F."/>
            <person name="Selman M."/>
            <person name="Burki F."/>
            <person name="Bardell F.T."/>
            <person name="Farinelli L."/>
            <person name="Solter L.F."/>
            <person name="Whitman D.W."/>
            <person name="Weiss L.M."/>
            <person name="Corradi N."/>
            <person name="Keeling P.J."/>
        </authorList>
    </citation>
    <scope>NUCLEOTIDE SEQUENCE [LARGE SCALE GENOMIC DNA]</scope>
    <source>
        <strain evidence="3 4">SJ-2008</strain>
    </source>
</reference>
<accession>I6ZIZ8</accession>
<protein>
    <submittedName>
        <fullName evidence="3">Uncharacterized protein</fullName>
    </submittedName>
</protein>
<feature type="compositionally biased region" description="Basic and acidic residues" evidence="2">
    <location>
        <begin position="391"/>
        <end position="411"/>
    </location>
</feature>
<evidence type="ECO:0000313" key="3">
    <source>
        <dbReference type="EMBL" id="AFN83173.1"/>
    </source>
</evidence>
<feature type="coiled-coil region" evidence="1">
    <location>
        <begin position="238"/>
        <end position="269"/>
    </location>
</feature>
<dbReference type="OrthoDB" id="2192720at2759"/>
<feature type="region of interest" description="Disordered" evidence="2">
    <location>
        <begin position="291"/>
        <end position="411"/>
    </location>
</feature>
<dbReference type="CDD" id="cd00060">
    <property type="entry name" value="FHA"/>
    <property type="match status" value="1"/>
</dbReference>
<dbReference type="AlphaFoldDB" id="I6ZIZ8"/>
<feature type="coiled-coil region" evidence="1">
    <location>
        <begin position="174"/>
        <end position="201"/>
    </location>
</feature>
<evidence type="ECO:0000256" key="2">
    <source>
        <dbReference type="SAM" id="MobiDB-lite"/>
    </source>
</evidence>
<evidence type="ECO:0000313" key="4">
    <source>
        <dbReference type="Proteomes" id="UP000010094"/>
    </source>
</evidence>
<dbReference type="Proteomes" id="UP000010094">
    <property type="component" value="Chromosome VI"/>
</dbReference>
<sequence length="411" mass="46685">MGEKYKLSSLGSDDKVRSVAFTNESEITIGSGLDSDVRLQQPSIEERHVLVYFDHMKIRVLGNNVFLNEEALEKESMYGFRFGDVVKINRYKFVFSLTEPGDFVDEDKIIRRPTMELSYLNREGEEKKDLSEGGKRIKISNSGEEKGDGIGDAVVSIALNKVTGVNVSLCGEEVENVSSVKQVIEEQKEVLKKEIKESIETSMVDTPVLPSMGKKNSRDLGEVMIKKEILDSAEKVVEEKMKEEHAAIDEELDELKQNVKDNIKEELKEDLKRDFMEDVKEDIRDEVKEVLSSSDMKNAIATDVMSRIEGEKEEPDEEGDDKRREEKREKGDEEANERPGGRRRRSSAMRLLPQDDGEVGGVKTLRKASVRSKKRASEAPKETNKRRKGGKKEEEKTRDGETEKSNKDDEE</sequence>
<gene>
    <name evidence="3" type="ordered locus">EROM_060800</name>
</gene>